<gene>
    <name evidence="1" type="ORF">H8700_01795</name>
</gene>
<accession>A0ABR7MT93</accession>
<proteinExistence type="predicted"/>
<reference evidence="1 2" key="1">
    <citation type="submission" date="2020-08" db="EMBL/GenBank/DDBJ databases">
        <title>Genome public.</title>
        <authorList>
            <person name="Liu C."/>
            <person name="Sun Q."/>
        </authorList>
    </citation>
    <scope>NUCLEOTIDE SEQUENCE [LARGE SCALE GENOMIC DNA]</scope>
    <source>
        <strain evidence="1 2">BX3</strain>
    </source>
</reference>
<evidence type="ECO:0000313" key="1">
    <source>
        <dbReference type="EMBL" id="MBC8556447.1"/>
    </source>
</evidence>
<name>A0ABR7MT93_9FIRM</name>
<organism evidence="1 2">
    <name type="scientific">Jutongia hominis</name>
    <dbReference type="NCBI Taxonomy" id="2763664"/>
    <lineage>
        <taxon>Bacteria</taxon>
        <taxon>Bacillati</taxon>
        <taxon>Bacillota</taxon>
        <taxon>Clostridia</taxon>
        <taxon>Lachnospirales</taxon>
        <taxon>Lachnospiraceae</taxon>
        <taxon>Jutongia</taxon>
    </lineage>
</organism>
<keyword evidence="2" id="KW-1185">Reference proteome</keyword>
<sequence>MKRMKENRGYLRAVAGMIAIALFLGLLPSAVVKKAKAENYNAGKDEIRVYLSQDSFVTAGHTGKVSISSKKITVTGWSYVWGGEFKYGKDGWDGNRGKWKKKKQTYVLDENCEYGDVNSDYSDLGNKAITREKFLDKLKKYKNKKGICVVIIKYKNKANTIALRKTAKLTKKEKLGKTDWGSVYAKGDFEHDPENYGKIYMKNGKLIVKGNITLLAGTLAKNTRKYTISSKCEYIFEHSRTTAAKMRKILREFNTGKKYSQVAISFKNNKVDCIELSARV</sequence>
<dbReference type="Proteomes" id="UP000637513">
    <property type="component" value="Unassembled WGS sequence"/>
</dbReference>
<comment type="caution">
    <text evidence="1">The sequence shown here is derived from an EMBL/GenBank/DDBJ whole genome shotgun (WGS) entry which is preliminary data.</text>
</comment>
<protein>
    <submittedName>
        <fullName evidence="1">Uncharacterized protein</fullName>
    </submittedName>
</protein>
<evidence type="ECO:0000313" key="2">
    <source>
        <dbReference type="Proteomes" id="UP000637513"/>
    </source>
</evidence>
<dbReference type="RefSeq" id="WP_249302620.1">
    <property type="nucleotide sequence ID" value="NZ_JACRSW010000007.1"/>
</dbReference>
<dbReference type="EMBL" id="JACRSW010000007">
    <property type="protein sequence ID" value="MBC8556447.1"/>
    <property type="molecule type" value="Genomic_DNA"/>
</dbReference>